<dbReference type="GO" id="GO:0140359">
    <property type="term" value="F:ABC-type transporter activity"/>
    <property type="evidence" value="ECO:0007669"/>
    <property type="project" value="InterPro"/>
</dbReference>
<keyword evidence="2 6" id="KW-0812">Transmembrane</keyword>
<evidence type="ECO:0000256" key="2">
    <source>
        <dbReference type="ARBA" id="ARBA00022692"/>
    </source>
</evidence>
<feature type="transmembrane region" description="Helical" evidence="6">
    <location>
        <begin position="313"/>
        <end position="333"/>
    </location>
</feature>
<dbReference type="PANTHER" id="PTHR43471:SF3">
    <property type="entry name" value="ABC TRANSPORTER PERMEASE PROTEIN NATB"/>
    <property type="match status" value="1"/>
</dbReference>
<evidence type="ECO:0000259" key="7">
    <source>
        <dbReference type="Pfam" id="PF12698"/>
    </source>
</evidence>
<keyword evidence="3 6" id="KW-1133">Transmembrane helix</keyword>
<evidence type="ECO:0000313" key="8">
    <source>
        <dbReference type="EMBL" id="ETA06976.1"/>
    </source>
</evidence>
<name>W9DJZ0_9ACTN</name>
<evidence type="ECO:0000256" key="3">
    <source>
        <dbReference type="ARBA" id="ARBA00022989"/>
    </source>
</evidence>
<evidence type="ECO:0000256" key="5">
    <source>
        <dbReference type="SAM" id="MobiDB-lite"/>
    </source>
</evidence>
<proteinExistence type="predicted"/>
<dbReference type="Proteomes" id="UP000035035">
    <property type="component" value="Unassembled WGS sequence"/>
</dbReference>
<dbReference type="PATRIC" id="fig|1423140.3.peg.2154"/>
<evidence type="ECO:0000256" key="6">
    <source>
        <dbReference type="SAM" id="Phobius"/>
    </source>
</evidence>
<keyword evidence="4 6" id="KW-0472">Membrane</keyword>
<keyword evidence="9" id="KW-1185">Reference proteome</keyword>
<feature type="compositionally biased region" description="Low complexity" evidence="5">
    <location>
        <begin position="8"/>
        <end position="20"/>
    </location>
</feature>
<evidence type="ECO:0000313" key="9">
    <source>
        <dbReference type="Proteomes" id="UP000035035"/>
    </source>
</evidence>
<comment type="caution">
    <text evidence="8">The sequence shown here is derived from an EMBL/GenBank/DDBJ whole genome shotgun (WGS) entry which is preliminary data.</text>
</comment>
<dbReference type="PANTHER" id="PTHR43471">
    <property type="entry name" value="ABC TRANSPORTER PERMEASE"/>
    <property type="match status" value="1"/>
</dbReference>
<sequence>MTTLHDIPTTTPSPSPKASAAQAIRLVAEREITTRAKTRSFVVSTVLLMVVIIVGAIVINLLAGGEDVEKVAVVGQPAAISESIVELGDSAGTSIATETVDTVEQARAKVADGDVAAALVPGENPGSYVILTKDGADPAVEAPMRTAVSQAGLTDALAARGVDAASLPAMAISVTQLEPARPDEGERLVIALVGVILLITAIMMGGTMVAVGVVEEKTSRVVELLLATIKPLHLLWGKIIGIGAVALTQVVLLGATALIAGTATGILTLPGAAVGMFAAVIAWFVLGFLFFASLYAATGAIVSRQEELSSASFPLTVLAMAVMYAGIFGVQALDSTLIKTLSWIPPFSAALMPMRIASGDTNTLQIVLTFLIMVAVCALATWLAARIYQRSILRTGSRLGWGEVLKLAR</sequence>
<feature type="domain" description="ABC-2 type transporter transmembrane" evidence="7">
    <location>
        <begin position="39"/>
        <end position="385"/>
    </location>
</feature>
<dbReference type="Pfam" id="PF12698">
    <property type="entry name" value="ABC2_membrane_3"/>
    <property type="match status" value="1"/>
</dbReference>
<organism evidence="8 9">
    <name type="scientific">Gordonia alkanivorans CGMCC 6845</name>
    <dbReference type="NCBI Taxonomy" id="1423140"/>
    <lineage>
        <taxon>Bacteria</taxon>
        <taxon>Bacillati</taxon>
        <taxon>Actinomycetota</taxon>
        <taxon>Actinomycetes</taxon>
        <taxon>Mycobacteriales</taxon>
        <taxon>Gordoniaceae</taxon>
        <taxon>Gordonia</taxon>
    </lineage>
</organism>
<feature type="transmembrane region" description="Helical" evidence="6">
    <location>
        <begin position="188"/>
        <end position="214"/>
    </location>
</feature>
<feature type="transmembrane region" description="Helical" evidence="6">
    <location>
        <begin position="235"/>
        <end position="260"/>
    </location>
</feature>
<dbReference type="EMBL" id="AYXO01000016">
    <property type="protein sequence ID" value="ETA06976.1"/>
    <property type="molecule type" value="Genomic_DNA"/>
</dbReference>
<evidence type="ECO:0000256" key="4">
    <source>
        <dbReference type="ARBA" id="ARBA00023136"/>
    </source>
</evidence>
<evidence type="ECO:0000256" key="1">
    <source>
        <dbReference type="ARBA" id="ARBA00004141"/>
    </source>
</evidence>
<dbReference type="GO" id="GO:0016020">
    <property type="term" value="C:membrane"/>
    <property type="evidence" value="ECO:0007669"/>
    <property type="project" value="UniProtKB-SubCell"/>
</dbReference>
<feature type="region of interest" description="Disordered" evidence="5">
    <location>
        <begin position="1"/>
        <end position="20"/>
    </location>
</feature>
<dbReference type="AlphaFoldDB" id="W9DJZ0"/>
<dbReference type="HOGENOM" id="CLU_046841_3_1_11"/>
<dbReference type="InterPro" id="IPR013525">
    <property type="entry name" value="ABC2_TM"/>
</dbReference>
<gene>
    <name evidence="8" type="ORF">V525_10770</name>
</gene>
<reference evidence="8 9" key="1">
    <citation type="journal article" date="2014" name="Genome Announc.">
        <title>Draft Genome Sequence of Gordonia alkanivorans Strain CGMCC6845, a Halotolerant Hydrocarbon-Degrading Bacterium.</title>
        <authorList>
            <person name="Wang X."/>
            <person name="Jin D."/>
            <person name="Zhou L."/>
            <person name="Wu L."/>
            <person name="An W."/>
            <person name="Zhao L."/>
        </authorList>
    </citation>
    <scope>NUCLEOTIDE SEQUENCE [LARGE SCALE GENOMIC DNA]</scope>
    <source>
        <strain evidence="8 9">CGMCC 6845</strain>
    </source>
</reference>
<accession>W9DJZ0</accession>
<comment type="subcellular location">
    <subcellularLocation>
        <location evidence="1">Membrane</location>
        <topology evidence="1">Multi-pass membrane protein</topology>
    </subcellularLocation>
</comment>
<feature type="transmembrane region" description="Helical" evidence="6">
    <location>
        <begin position="272"/>
        <end position="301"/>
    </location>
</feature>
<protein>
    <submittedName>
        <fullName evidence="8">Sodium ABC transporter permease</fullName>
    </submittedName>
</protein>
<feature type="transmembrane region" description="Helical" evidence="6">
    <location>
        <begin position="40"/>
        <end position="63"/>
    </location>
</feature>
<feature type="transmembrane region" description="Helical" evidence="6">
    <location>
        <begin position="364"/>
        <end position="385"/>
    </location>
</feature>
<dbReference type="RefSeq" id="WP_035754856.1">
    <property type="nucleotide sequence ID" value="NZ_KI629808.1"/>
</dbReference>